<dbReference type="PROSITE" id="PS51831">
    <property type="entry name" value="HD"/>
    <property type="match status" value="1"/>
</dbReference>
<protein>
    <submittedName>
        <fullName evidence="3">DUF3391 domain-containing protein</fullName>
    </submittedName>
</protein>
<dbReference type="Proteomes" id="UP000643610">
    <property type="component" value="Unassembled WGS sequence"/>
</dbReference>
<dbReference type="InterPro" id="IPR037522">
    <property type="entry name" value="HD_GYP_dom"/>
</dbReference>
<accession>A0ABR6XUG5</accession>
<dbReference type="InterPro" id="IPR006674">
    <property type="entry name" value="HD_domain"/>
</dbReference>
<dbReference type="PANTHER" id="PTHR43155:SF2">
    <property type="entry name" value="CYCLIC DI-GMP PHOSPHODIESTERASE PA4108"/>
    <property type="match status" value="1"/>
</dbReference>
<comment type="caution">
    <text evidence="3">The sequence shown here is derived from an EMBL/GenBank/DDBJ whole genome shotgun (WGS) entry which is preliminary data.</text>
</comment>
<dbReference type="InterPro" id="IPR003607">
    <property type="entry name" value="HD/PDEase_dom"/>
</dbReference>
<gene>
    <name evidence="3" type="ORF">H8K33_16465</name>
</gene>
<dbReference type="InterPro" id="IPR006675">
    <property type="entry name" value="HDIG_dom"/>
</dbReference>
<reference evidence="3 4" key="1">
    <citation type="submission" date="2020-08" db="EMBL/GenBank/DDBJ databases">
        <title>Novel species isolated from subtropical streams in China.</title>
        <authorList>
            <person name="Lu H."/>
        </authorList>
    </citation>
    <scope>NUCLEOTIDE SEQUENCE [LARGE SCALE GENOMIC DNA]</scope>
    <source>
        <strain evidence="3 4">KCTC 52442</strain>
    </source>
</reference>
<dbReference type="RefSeq" id="WP_186892157.1">
    <property type="nucleotide sequence ID" value="NZ_JACOFU010000008.1"/>
</dbReference>
<evidence type="ECO:0000259" key="1">
    <source>
        <dbReference type="PROSITE" id="PS51831"/>
    </source>
</evidence>
<feature type="domain" description="HD-GYP" evidence="2">
    <location>
        <begin position="152"/>
        <end position="345"/>
    </location>
</feature>
<dbReference type="PANTHER" id="PTHR43155">
    <property type="entry name" value="CYCLIC DI-GMP PHOSPHODIESTERASE PA4108-RELATED"/>
    <property type="match status" value="1"/>
</dbReference>
<dbReference type="InterPro" id="IPR021812">
    <property type="entry name" value="DUF3391"/>
</dbReference>
<dbReference type="SUPFAM" id="SSF109604">
    <property type="entry name" value="HD-domain/PDEase-like"/>
    <property type="match status" value="1"/>
</dbReference>
<sequence>MSDDSQLIAIDQLKIGMFIKLDLSWFEHSFPMSSFKITNQSQLNELHALNLKHVRYIPSKSDLLSTSAPNKVNKQTLTENIPVSAQIFDNIIEAKRARFEKLSKQREELARCEEKFVQAANVVRSINKTIFSQPEQTIKEANKLVDSVAEVFLNSNDTVMHLIQQTGANEELYFHTLNVSVLAMMLASEMKCTEAQIKSVGLAALFHDLGKVNVPEKILNKTEPLTKPEQNFFELHTQYGVDVGQKAGLPSIVLEVIENHHEHMDGSGYPKKIKGDAIRMPTRIVTIANVYDNLCNHIDPSQSLTPHEALSLMYAHKRAQFDPSVMATMIKSLGVYPPGTIVRLSNEAIGLVMNVNVGKPLRPRVLVYDADIPKEDAIILDLAEEGSDLSISASIRPGVLPKAIFDYLNPRKRVNYYFDSTSKKSGNHPQNGGA</sequence>
<dbReference type="PROSITE" id="PS51832">
    <property type="entry name" value="HD_GYP"/>
    <property type="match status" value="1"/>
</dbReference>
<organism evidence="3 4">
    <name type="scientific">Undibacterium amnicola</name>
    <dbReference type="NCBI Taxonomy" id="1834038"/>
    <lineage>
        <taxon>Bacteria</taxon>
        <taxon>Pseudomonadati</taxon>
        <taxon>Pseudomonadota</taxon>
        <taxon>Betaproteobacteria</taxon>
        <taxon>Burkholderiales</taxon>
        <taxon>Oxalobacteraceae</taxon>
        <taxon>Undibacterium</taxon>
    </lineage>
</organism>
<dbReference type="SMART" id="SM00471">
    <property type="entry name" value="HDc"/>
    <property type="match status" value="1"/>
</dbReference>
<dbReference type="CDD" id="cd00077">
    <property type="entry name" value="HDc"/>
    <property type="match status" value="1"/>
</dbReference>
<evidence type="ECO:0000259" key="2">
    <source>
        <dbReference type="PROSITE" id="PS51832"/>
    </source>
</evidence>
<dbReference type="Pfam" id="PF11871">
    <property type="entry name" value="DUF3391"/>
    <property type="match status" value="1"/>
</dbReference>
<dbReference type="Pfam" id="PF13487">
    <property type="entry name" value="HD_5"/>
    <property type="match status" value="1"/>
</dbReference>
<evidence type="ECO:0000313" key="4">
    <source>
        <dbReference type="Proteomes" id="UP000643610"/>
    </source>
</evidence>
<dbReference type="EMBL" id="JACOFU010000008">
    <property type="protein sequence ID" value="MBC3833104.1"/>
    <property type="molecule type" value="Genomic_DNA"/>
</dbReference>
<feature type="domain" description="HD" evidence="1">
    <location>
        <begin position="172"/>
        <end position="294"/>
    </location>
</feature>
<evidence type="ECO:0000313" key="3">
    <source>
        <dbReference type="EMBL" id="MBC3833104.1"/>
    </source>
</evidence>
<proteinExistence type="predicted"/>
<dbReference type="Gene3D" id="1.10.3210.10">
    <property type="entry name" value="Hypothetical protein af1432"/>
    <property type="match status" value="1"/>
</dbReference>
<keyword evidence="4" id="KW-1185">Reference proteome</keyword>
<dbReference type="NCBIfam" id="TIGR00277">
    <property type="entry name" value="HDIG"/>
    <property type="match status" value="1"/>
</dbReference>
<name>A0ABR6XUG5_9BURK</name>